<dbReference type="SUPFAM" id="SSF53800">
    <property type="entry name" value="Chelatase"/>
    <property type="match status" value="1"/>
</dbReference>
<comment type="catalytic activity">
    <reaction evidence="6">
        <text>Fe-coproporphyrin III + 2 H(+) = coproporphyrin III + Fe(2+)</text>
        <dbReference type="Rhea" id="RHEA:49572"/>
        <dbReference type="ChEBI" id="CHEBI:15378"/>
        <dbReference type="ChEBI" id="CHEBI:29033"/>
        <dbReference type="ChEBI" id="CHEBI:68438"/>
        <dbReference type="ChEBI" id="CHEBI:131725"/>
        <dbReference type="EC" id="4.99.1.9"/>
    </reaction>
    <physiologicalReaction direction="right-to-left" evidence="6">
        <dbReference type="Rhea" id="RHEA:49574"/>
    </physiologicalReaction>
</comment>
<dbReference type="EMBL" id="JACJKX010000010">
    <property type="protein sequence ID" value="MBM6928848.1"/>
    <property type="molecule type" value="Genomic_DNA"/>
</dbReference>
<dbReference type="EC" id="4.98.1.1" evidence="7"/>
<comment type="pathway">
    <text evidence="7">Porphyrin-containing compound metabolism; protoheme biosynthesis; protoheme from protoporphyrin-IX: step 1/1.</text>
</comment>
<keyword evidence="7" id="KW-0963">Cytoplasm</keyword>
<organism evidence="9 10">
    <name type="scientific">Parasutterella secunda</name>
    <dbReference type="NCBI Taxonomy" id="626947"/>
    <lineage>
        <taxon>Bacteria</taxon>
        <taxon>Pseudomonadati</taxon>
        <taxon>Pseudomonadota</taxon>
        <taxon>Betaproteobacteria</taxon>
        <taxon>Burkholderiales</taxon>
        <taxon>Sutterellaceae</taxon>
        <taxon>Parasutterella</taxon>
    </lineage>
</organism>
<dbReference type="PANTHER" id="PTHR11108">
    <property type="entry name" value="FERROCHELATASE"/>
    <property type="match status" value="1"/>
</dbReference>
<dbReference type="NCBIfam" id="TIGR00109">
    <property type="entry name" value="hemH"/>
    <property type="match status" value="1"/>
</dbReference>
<comment type="subcellular location">
    <subcellularLocation>
        <location evidence="7">Cytoplasm</location>
    </subcellularLocation>
</comment>
<dbReference type="InterPro" id="IPR001015">
    <property type="entry name" value="Ferrochelatase"/>
</dbReference>
<comment type="caution">
    <text evidence="9">The sequence shown here is derived from an EMBL/GenBank/DDBJ whole genome shotgun (WGS) entry which is preliminary data.</text>
</comment>
<evidence type="ECO:0000313" key="9">
    <source>
        <dbReference type="EMBL" id="MBM6928848.1"/>
    </source>
</evidence>
<comment type="function">
    <text evidence="7">Catalyzes the ferrous insertion into protoporphyrin IX.</text>
</comment>
<dbReference type="InterPro" id="IPR033659">
    <property type="entry name" value="Ferrochelatase_N"/>
</dbReference>
<keyword evidence="7" id="KW-0479">Metal-binding</keyword>
<dbReference type="Proteomes" id="UP000777002">
    <property type="component" value="Unassembled WGS sequence"/>
</dbReference>
<evidence type="ECO:0000256" key="3">
    <source>
        <dbReference type="ARBA" id="ARBA00023133"/>
    </source>
</evidence>
<accession>A0ABS2GVF4</accession>
<feature type="binding site" evidence="7">
    <location>
        <position position="272"/>
    </location>
    <ligand>
        <name>Fe(2+)</name>
        <dbReference type="ChEBI" id="CHEBI:29033"/>
    </ligand>
</feature>
<dbReference type="Gene3D" id="3.40.50.1400">
    <property type="match status" value="2"/>
</dbReference>
<protein>
    <recommendedName>
        <fullName evidence="7">Ferrochelatase</fullName>
        <ecNumber evidence="7">4.98.1.1</ecNumber>
    </recommendedName>
    <alternativeName>
        <fullName evidence="7">Heme synthase</fullName>
    </alternativeName>
    <alternativeName>
        <fullName evidence="7">Protoheme ferro-lyase</fullName>
    </alternativeName>
</protein>
<keyword evidence="2 7" id="KW-0408">Iron</keyword>
<keyword evidence="5 7" id="KW-0627">Porphyrin biosynthesis</keyword>
<evidence type="ECO:0000256" key="1">
    <source>
        <dbReference type="ARBA" id="ARBA00007718"/>
    </source>
</evidence>
<proteinExistence type="inferred from homology"/>
<sequence length="322" mass="36637">MQDKTAVILMNTGSPAAPTAGALRTYLKDFLSDPRIIELPAWIWQPILRGIILRTRPAKSAERYKKIWMPDGSPLMVYSQKLVEALNERLSGNTTVAMAMKVGAPSVKTTVQRLKGEGYKRFIFFPMFAQYSTQTTESCLDSVRETENLDSEGFSWDWIKPYYDRHEFIDILAQKIALQRTAGAHLVMSFHGIPVKSIKKGSPYEHQCRQTAFEIARKLNLSEGEYSIAYQSRFGNDHWLQPYLTGHVEELVRKGTKAIDVVCLSFSVDCLETLEEIGIELKDHFIRVGGERFNLIACLNDDPQAVDFYLTLIEEKLNNPSF</sequence>
<evidence type="ECO:0000256" key="7">
    <source>
        <dbReference type="HAMAP-Rule" id="MF_00323"/>
    </source>
</evidence>
<comment type="catalytic activity">
    <reaction evidence="7">
        <text>heme b + 2 H(+) = protoporphyrin IX + Fe(2+)</text>
        <dbReference type="Rhea" id="RHEA:22584"/>
        <dbReference type="ChEBI" id="CHEBI:15378"/>
        <dbReference type="ChEBI" id="CHEBI:29033"/>
        <dbReference type="ChEBI" id="CHEBI:57306"/>
        <dbReference type="ChEBI" id="CHEBI:60344"/>
        <dbReference type="EC" id="4.98.1.1"/>
    </reaction>
</comment>
<dbReference type="InterPro" id="IPR033644">
    <property type="entry name" value="Ferrochelatase_C"/>
</dbReference>
<feature type="binding site" evidence="7">
    <location>
        <position position="191"/>
    </location>
    <ligand>
        <name>Fe(2+)</name>
        <dbReference type="ChEBI" id="CHEBI:29033"/>
    </ligand>
</feature>
<dbReference type="RefSeq" id="WP_205050439.1">
    <property type="nucleotide sequence ID" value="NZ_JACJKX010000010.1"/>
</dbReference>
<evidence type="ECO:0000313" key="10">
    <source>
        <dbReference type="Proteomes" id="UP000777002"/>
    </source>
</evidence>
<gene>
    <name evidence="7 9" type="primary">hemH</name>
    <name evidence="9" type="ORF">H5985_06140</name>
</gene>
<dbReference type="CDD" id="cd03411">
    <property type="entry name" value="Ferrochelatase_N"/>
    <property type="match status" value="1"/>
</dbReference>
<keyword evidence="4 7" id="KW-0456">Lyase</keyword>
<dbReference type="CDD" id="cd00419">
    <property type="entry name" value="Ferrochelatase_C"/>
    <property type="match status" value="1"/>
</dbReference>
<comment type="similarity">
    <text evidence="1 7 8">Belongs to the ferrochelatase family.</text>
</comment>
<dbReference type="Pfam" id="PF00762">
    <property type="entry name" value="Ferrochelatase"/>
    <property type="match status" value="1"/>
</dbReference>
<keyword evidence="10" id="KW-1185">Reference proteome</keyword>
<evidence type="ECO:0000256" key="8">
    <source>
        <dbReference type="RuleBase" id="RU004185"/>
    </source>
</evidence>
<name>A0ABS2GVF4_9BURK</name>
<dbReference type="PANTHER" id="PTHR11108:SF1">
    <property type="entry name" value="FERROCHELATASE, MITOCHONDRIAL"/>
    <property type="match status" value="1"/>
</dbReference>
<reference evidence="9 10" key="1">
    <citation type="journal article" date="2021" name="Sci. Rep.">
        <title>The distribution of antibiotic resistance genes in chicken gut microbiota commensals.</title>
        <authorList>
            <person name="Juricova H."/>
            <person name="Matiasovicova J."/>
            <person name="Kubasova T."/>
            <person name="Cejkova D."/>
            <person name="Rychlik I."/>
        </authorList>
    </citation>
    <scope>NUCLEOTIDE SEQUENCE [LARGE SCALE GENOMIC DNA]</scope>
    <source>
        <strain evidence="9 10">An562</strain>
    </source>
</reference>
<dbReference type="HAMAP" id="MF_00323">
    <property type="entry name" value="Ferrochelatase"/>
    <property type="match status" value="1"/>
</dbReference>
<keyword evidence="3 7" id="KW-0350">Heme biosynthesis</keyword>
<evidence type="ECO:0000256" key="6">
    <source>
        <dbReference type="ARBA" id="ARBA00024536"/>
    </source>
</evidence>
<evidence type="ECO:0000256" key="5">
    <source>
        <dbReference type="ARBA" id="ARBA00023244"/>
    </source>
</evidence>
<dbReference type="GO" id="GO:0016829">
    <property type="term" value="F:lyase activity"/>
    <property type="evidence" value="ECO:0007669"/>
    <property type="project" value="UniProtKB-KW"/>
</dbReference>
<evidence type="ECO:0000256" key="2">
    <source>
        <dbReference type="ARBA" id="ARBA00023004"/>
    </source>
</evidence>
<evidence type="ECO:0000256" key="4">
    <source>
        <dbReference type="ARBA" id="ARBA00023239"/>
    </source>
</evidence>